<keyword evidence="2" id="KW-0732">Signal</keyword>
<keyword evidence="1" id="KW-1133">Transmembrane helix</keyword>
<comment type="caution">
    <text evidence="3">The sequence shown here is derived from an EMBL/GenBank/DDBJ whole genome shotgun (WGS) entry which is preliminary data.</text>
</comment>
<accession>A0ABD1LXI9</accession>
<evidence type="ECO:0000313" key="4">
    <source>
        <dbReference type="Proteomes" id="UP001603857"/>
    </source>
</evidence>
<keyword evidence="4" id="KW-1185">Reference proteome</keyword>
<reference evidence="3 4" key="1">
    <citation type="submission" date="2024-08" db="EMBL/GenBank/DDBJ databases">
        <title>Insights into the chromosomal genome structure of Flemingia macrophylla.</title>
        <authorList>
            <person name="Ding Y."/>
            <person name="Zhao Y."/>
            <person name="Bi W."/>
            <person name="Wu M."/>
            <person name="Zhao G."/>
            <person name="Gong Y."/>
            <person name="Li W."/>
            <person name="Zhang P."/>
        </authorList>
    </citation>
    <scope>NUCLEOTIDE SEQUENCE [LARGE SCALE GENOMIC DNA]</scope>
    <source>
        <strain evidence="3">DYQJB</strain>
        <tissue evidence="3">Leaf</tissue>
    </source>
</reference>
<feature type="transmembrane region" description="Helical" evidence="1">
    <location>
        <begin position="90"/>
        <end position="108"/>
    </location>
</feature>
<organism evidence="3 4">
    <name type="scientific">Flemingia macrophylla</name>
    <dbReference type="NCBI Taxonomy" id="520843"/>
    <lineage>
        <taxon>Eukaryota</taxon>
        <taxon>Viridiplantae</taxon>
        <taxon>Streptophyta</taxon>
        <taxon>Embryophyta</taxon>
        <taxon>Tracheophyta</taxon>
        <taxon>Spermatophyta</taxon>
        <taxon>Magnoliopsida</taxon>
        <taxon>eudicotyledons</taxon>
        <taxon>Gunneridae</taxon>
        <taxon>Pentapetalae</taxon>
        <taxon>rosids</taxon>
        <taxon>fabids</taxon>
        <taxon>Fabales</taxon>
        <taxon>Fabaceae</taxon>
        <taxon>Papilionoideae</taxon>
        <taxon>50 kb inversion clade</taxon>
        <taxon>NPAAA clade</taxon>
        <taxon>indigoferoid/millettioid clade</taxon>
        <taxon>Phaseoleae</taxon>
        <taxon>Flemingia</taxon>
    </lineage>
</organism>
<feature type="transmembrane region" description="Helical" evidence="1">
    <location>
        <begin position="128"/>
        <end position="153"/>
    </location>
</feature>
<evidence type="ECO:0000313" key="3">
    <source>
        <dbReference type="EMBL" id="KAL2328225.1"/>
    </source>
</evidence>
<name>A0ABD1LXI9_9FABA</name>
<sequence>MKVAVFIMLSVLRIPSHSRWVFLGLGVAFLKYQGDKLITQFDLKLGNISGEEVLNMGKAFDEFIPEIIDETTIMVCYPLVLLLIYPLGPFYKIIFMLKLIFGLLYYIPPLVAKASMVEVNCGFLNLPLFWFITFLALVLSLVIHFLVLLLIYLDYRFIRVQRDKELNSRMPCKIFPCKAM</sequence>
<proteinExistence type="predicted"/>
<feature type="signal peptide" evidence="2">
    <location>
        <begin position="1"/>
        <end position="18"/>
    </location>
</feature>
<gene>
    <name evidence="3" type="ORF">Fmac_021652</name>
</gene>
<dbReference type="AlphaFoldDB" id="A0ABD1LXI9"/>
<feature type="chain" id="PRO_5044874827" evidence="2">
    <location>
        <begin position="19"/>
        <end position="180"/>
    </location>
</feature>
<evidence type="ECO:0000256" key="1">
    <source>
        <dbReference type="SAM" id="Phobius"/>
    </source>
</evidence>
<dbReference type="Proteomes" id="UP001603857">
    <property type="component" value="Unassembled WGS sequence"/>
</dbReference>
<dbReference type="EMBL" id="JBGMDY010000007">
    <property type="protein sequence ID" value="KAL2328225.1"/>
    <property type="molecule type" value="Genomic_DNA"/>
</dbReference>
<keyword evidence="1" id="KW-0472">Membrane</keyword>
<keyword evidence="1" id="KW-0812">Transmembrane</keyword>
<evidence type="ECO:0000256" key="2">
    <source>
        <dbReference type="SAM" id="SignalP"/>
    </source>
</evidence>
<protein>
    <submittedName>
        <fullName evidence="3">Uncharacterized protein</fullName>
    </submittedName>
</protein>